<keyword evidence="3" id="KW-1185">Reference proteome</keyword>
<gene>
    <name evidence="2" type="ORF">RSE6_11640</name>
</gene>
<proteinExistence type="predicted"/>
<dbReference type="AlphaFoldDB" id="A0A1E1MNH1"/>
<sequence>MLASELKARFANFHSKGTLAVIKAYARHHLTPTKEMPTKSLAAVPKCQDGTAVAISSNGKAESPTRYLCCGLLGVLVSTCISSQSGHHIYNSASSSTYQEVPGYTWGSYYANGSGASGNVGTDTVRIVGTTVTRQAIGLAKEVSSDFVTDISDGILAL</sequence>
<dbReference type="Gene3D" id="2.40.70.10">
    <property type="entry name" value="Acid Proteases"/>
    <property type="match status" value="1"/>
</dbReference>
<dbReference type="PROSITE" id="PS51767">
    <property type="entry name" value="PEPTIDASE_A1"/>
    <property type="match status" value="1"/>
</dbReference>
<dbReference type="InterPro" id="IPR033121">
    <property type="entry name" value="PEPTIDASE_A1"/>
</dbReference>
<dbReference type="Proteomes" id="UP000177625">
    <property type="component" value="Unassembled WGS sequence"/>
</dbReference>
<dbReference type="EMBL" id="FJVC01000439">
    <property type="protein sequence ID" value="CZT50622.1"/>
    <property type="molecule type" value="Genomic_DNA"/>
</dbReference>
<dbReference type="Pfam" id="PF00026">
    <property type="entry name" value="Asp"/>
    <property type="match status" value="1"/>
</dbReference>
<reference evidence="3" key="1">
    <citation type="submission" date="2016-03" db="EMBL/GenBank/DDBJ databases">
        <authorList>
            <person name="Guldener U."/>
        </authorList>
    </citation>
    <scope>NUCLEOTIDE SEQUENCE [LARGE SCALE GENOMIC DNA]</scope>
</reference>
<organism evidence="2 3">
    <name type="scientific">Rhynchosporium secalis</name>
    <name type="common">Barley scald fungus</name>
    <dbReference type="NCBI Taxonomy" id="38038"/>
    <lineage>
        <taxon>Eukaryota</taxon>
        <taxon>Fungi</taxon>
        <taxon>Dikarya</taxon>
        <taxon>Ascomycota</taxon>
        <taxon>Pezizomycotina</taxon>
        <taxon>Leotiomycetes</taxon>
        <taxon>Helotiales</taxon>
        <taxon>Ploettnerulaceae</taxon>
        <taxon>Rhynchosporium</taxon>
    </lineage>
</organism>
<protein>
    <recommendedName>
        <fullName evidence="1">Peptidase A1 domain-containing protein</fullName>
    </recommendedName>
</protein>
<dbReference type="SUPFAM" id="SSF50630">
    <property type="entry name" value="Acid proteases"/>
    <property type="match status" value="1"/>
</dbReference>
<evidence type="ECO:0000313" key="3">
    <source>
        <dbReference type="Proteomes" id="UP000177625"/>
    </source>
</evidence>
<accession>A0A1E1MNH1</accession>
<feature type="domain" description="Peptidase A1" evidence="1">
    <location>
        <begin position="49"/>
        <end position="158"/>
    </location>
</feature>
<name>A0A1E1MNH1_RHYSE</name>
<evidence type="ECO:0000313" key="2">
    <source>
        <dbReference type="EMBL" id="CZT50622.1"/>
    </source>
</evidence>
<evidence type="ECO:0000259" key="1">
    <source>
        <dbReference type="PROSITE" id="PS51767"/>
    </source>
</evidence>
<dbReference type="InterPro" id="IPR021109">
    <property type="entry name" value="Peptidase_aspartic_dom_sf"/>
</dbReference>